<evidence type="ECO:0000256" key="1">
    <source>
        <dbReference type="ARBA" id="ARBA00000085"/>
    </source>
</evidence>
<evidence type="ECO:0000256" key="2">
    <source>
        <dbReference type="ARBA" id="ARBA00004370"/>
    </source>
</evidence>
<evidence type="ECO:0000256" key="5">
    <source>
        <dbReference type="ARBA" id="ARBA00022679"/>
    </source>
</evidence>
<keyword evidence="11" id="KW-0902">Two-component regulatory system</keyword>
<dbReference type="InterPro" id="IPR003594">
    <property type="entry name" value="HATPase_dom"/>
</dbReference>
<dbReference type="CDD" id="cd00130">
    <property type="entry name" value="PAS"/>
    <property type="match status" value="1"/>
</dbReference>
<keyword evidence="8" id="KW-0418">Kinase</keyword>
<evidence type="ECO:0000256" key="9">
    <source>
        <dbReference type="ARBA" id="ARBA00022840"/>
    </source>
</evidence>
<dbReference type="Gene3D" id="3.30.450.20">
    <property type="entry name" value="PAS domain"/>
    <property type="match status" value="1"/>
</dbReference>
<dbReference type="InterPro" id="IPR004358">
    <property type="entry name" value="Sig_transdc_His_kin-like_C"/>
</dbReference>
<dbReference type="Pfam" id="PF00512">
    <property type="entry name" value="HisKA"/>
    <property type="match status" value="1"/>
</dbReference>
<dbReference type="EMBL" id="CP054492">
    <property type="protein sequence ID" value="QOY51039.1"/>
    <property type="molecule type" value="Genomic_DNA"/>
</dbReference>
<dbReference type="SUPFAM" id="SSF47384">
    <property type="entry name" value="Homodimeric domain of signal transducing histidine kinase"/>
    <property type="match status" value="1"/>
</dbReference>
<keyword evidence="6 13" id="KW-0812">Transmembrane</keyword>
<dbReference type="InterPro" id="IPR006189">
    <property type="entry name" value="CHASE_dom"/>
</dbReference>
<dbReference type="GO" id="GO:0005524">
    <property type="term" value="F:ATP binding"/>
    <property type="evidence" value="ECO:0007669"/>
    <property type="project" value="UniProtKB-KW"/>
</dbReference>
<dbReference type="InterPro" id="IPR013767">
    <property type="entry name" value="PAS_fold"/>
</dbReference>
<dbReference type="PANTHER" id="PTHR43065:SF10">
    <property type="entry name" value="PEROXIDE STRESS-ACTIVATED HISTIDINE KINASE MAK3"/>
    <property type="match status" value="1"/>
</dbReference>
<dbReference type="GO" id="GO:0000155">
    <property type="term" value="F:phosphorelay sensor kinase activity"/>
    <property type="evidence" value="ECO:0007669"/>
    <property type="project" value="InterPro"/>
</dbReference>
<protein>
    <recommendedName>
        <fullName evidence="3">histidine kinase</fullName>
        <ecNumber evidence="3">2.7.13.3</ecNumber>
    </recommendedName>
</protein>
<dbReference type="Pfam" id="PF00989">
    <property type="entry name" value="PAS"/>
    <property type="match status" value="1"/>
</dbReference>
<feature type="domain" description="Histidine kinase" evidence="14">
    <location>
        <begin position="441"/>
        <end position="656"/>
    </location>
</feature>
<feature type="transmembrane region" description="Helical" evidence="13">
    <location>
        <begin position="261"/>
        <end position="282"/>
    </location>
</feature>
<evidence type="ECO:0000256" key="4">
    <source>
        <dbReference type="ARBA" id="ARBA00022553"/>
    </source>
</evidence>
<sequence length="660" mass="75783">MGKYLYFIKRSVFLWSFLLFIIIFISLKQLGSWYVSNIIEHHNKNIITELTAHGNTLKEALDKRFALLYGLKTYIEVQLNETQGNLDLNDSEIFNFAKSMHEYSSAIRNITIAQNAIQSFVYPAENNEEVLGHNLLSDPRISVVENIKKTIETKEPILDGPYELRQGGLGVVLRLAIFKDENFWGIIAIVLDLPNILLEAGILSSKSNFDITVRSMDNKIIAGSIKEKSAVQVKHRVIIFDKYVDLIAYPATNFYYDNLHWIINSIVFIIALMLSSIVYIVANRQVYLKSAIEKASFELQKESQDLKTIIQEAPNPIMIHNEDGDILMVNKVWERLTGYNYKEINTIEKWVEIAYGKKLLFVKKYIDKLYAMNKPSDQGEYNLRTNNGNIVTWQFSSAPLGIRDGKRTVISSAMDVTELKRKDELLIVQSRHAAMGEMIGMIAHQWRQPLSVISMTANNIYLDIELGEFNETKAQEYSKNIMKHTKHLSDTIDDFRNFFKPDKAISVVKLKDILEKTYVIINDSLVNNNIKINTVYESDSEVEAYPRELMQVFVNIINNAKDALSIHHNDEATINIKVYEDEKYVNTEICDNGIGIDEKILSKIFNPYFSTKNEKNGTGLGLYMSKMIIENHLHGVIEVINKDNGTCFRVRLKKIIEKLN</sequence>
<proteinExistence type="predicted"/>
<gene>
    <name evidence="17" type="ORF">HUE88_07765</name>
</gene>
<dbReference type="NCBIfam" id="TIGR00229">
    <property type="entry name" value="sensory_box"/>
    <property type="match status" value="1"/>
</dbReference>
<evidence type="ECO:0000256" key="8">
    <source>
        <dbReference type="ARBA" id="ARBA00022777"/>
    </source>
</evidence>
<comment type="subcellular location">
    <subcellularLocation>
        <location evidence="2">Membrane</location>
    </subcellularLocation>
</comment>
<evidence type="ECO:0000256" key="6">
    <source>
        <dbReference type="ARBA" id="ARBA00022692"/>
    </source>
</evidence>
<dbReference type="Gene3D" id="1.10.287.130">
    <property type="match status" value="1"/>
</dbReference>
<dbReference type="SMART" id="SM01079">
    <property type="entry name" value="CHASE"/>
    <property type="match status" value="1"/>
</dbReference>
<evidence type="ECO:0000313" key="17">
    <source>
        <dbReference type="EMBL" id="QOY51039.1"/>
    </source>
</evidence>
<feature type="transmembrane region" description="Helical" evidence="13">
    <location>
        <begin position="12"/>
        <end position="35"/>
    </location>
</feature>
<evidence type="ECO:0000256" key="7">
    <source>
        <dbReference type="ARBA" id="ARBA00022741"/>
    </source>
</evidence>
<dbReference type="InterPro" id="IPR042240">
    <property type="entry name" value="CHASE_sf"/>
</dbReference>
<dbReference type="Proteomes" id="UP000593994">
    <property type="component" value="Chromosome"/>
</dbReference>
<keyword evidence="5" id="KW-0808">Transferase</keyword>
<dbReference type="RefSeq" id="WP_194368154.1">
    <property type="nucleotide sequence ID" value="NZ_CP054492.1"/>
</dbReference>
<dbReference type="GO" id="GO:0016020">
    <property type="term" value="C:membrane"/>
    <property type="evidence" value="ECO:0007669"/>
    <property type="project" value="UniProtKB-SubCell"/>
</dbReference>
<dbReference type="PROSITE" id="PS50109">
    <property type="entry name" value="HIS_KIN"/>
    <property type="match status" value="1"/>
</dbReference>
<keyword evidence="18" id="KW-1185">Reference proteome</keyword>
<dbReference type="SMART" id="SM00388">
    <property type="entry name" value="HisKA"/>
    <property type="match status" value="1"/>
</dbReference>
<dbReference type="InterPro" id="IPR003661">
    <property type="entry name" value="HisK_dim/P_dom"/>
</dbReference>
<dbReference type="CDD" id="cd00082">
    <property type="entry name" value="HisKA"/>
    <property type="match status" value="1"/>
</dbReference>
<evidence type="ECO:0000313" key="18">
    <source>
        <dbReference type="Proteomes" id="UP000593994"/>
    </source>
</evidence>
<reference evidence="17 18" key="1">
    <citation type="submission" date="2020-05" db="EMBL/GenBank/DDBJ databases">
        <title>Sulfurimonas marisnigri, sp. nov., and Sulfurimonas baltica, sp. nov., manganese oxide reducing chemolithoautotrophs of the class Epsilonproteobacteria isolated from the pelagic redoxclines of the Black and Baltic Seas and emended description of the genus Sulfurimonas.</title>
        <authorList>
            <person name="Henkel J.V."/>
            <person name="Laudan C."/>
            <person name="Werner J."/>
            <person name="Neu T."/>
            <person name="Plewe S."/>
            <person name="Sproer C."/>
            <person name="Bunk B."/>
            <person name="Schulz-Vogt H.N."/>
        </authorList>
    </citation>
    <scope>NUCLEOTIDE SEQUENCE [LARGE SCALE GENOMIC DNA]</scope>
    <source>
        <strain evidence="17 18">GD2</strain>
    </source>
</reference>
<keyword evidence="12 13" id="KW-0472">Membrane</keyword>
<name>A0A7S7LT37_9BACT</name>
<evidence type="ECO:0000259" key="15">
    <source>
        <dbReference type="PROSITE" id="PS50112"/>
    </source>
</evidence>
<dbReference type="InterPro" id="IPR035965">
    <property type="entry name" value="PAS-like_dom_sf"/>
</dbReference>
<dbReference type="InterPro" id="IPR000014">
    <property type="entry name" value="PAS"/>
</dbReference>
<dbReference type="Gene3D" id="3.30.565.10">
    <property type="entry name" value="Histidine kinase-like ATPase, C-terminal domain"/>
    <property type="match status" value="1"/>
</dbReference>
<feature type="domain" description="PAS" evidence="15">
    <location>
        <begin position="302"/>
        <end position="344"/>
    </location>
</feature>
<organism evidence="17 18">
    <name type="scientific">Candidatus Sulfurimonas baltica</name>
    <dbReference type="NCBI Taxonomy" id="2740404"/>
    <lineage>
        <taxon>Bacteria</taxon>
        <taxon>Pseudomonadati</taxon>
        <taxon>Campylobacterota</taxon>
        <taxon>Epsilonproteobacteria</taxon>
        <taxon>Campylobacterales</taxon>
        <taxon>Sulfurimonadaceae</taxon>
        <taxon>Sulfurimonas</taxon>
    </lineage>
</organism>
<dbReference type="Pfam" id="PF03924">
    <property type="entry name" value="CHASE"/>
    <property type="match status" value="1"/>
</dbReference>
<evidence type="ECO:0000256" key="11">
    <source>
        <dbReference type="ARBA" id="ARBA00023012"/>
    </source>
</evidence>
<evidence type="ECO:0000259" key="16">
    <source>
        <dbReference type="PROSITE" id="PS50839"/>
    </source>
</evidence>
<evidence type="ECO:0000256" key="13">
    <source>
        <dbReference type="SAM" id="Phobius"/>
    </source>
</evidence>
<dbReference type="KEGG" id="sbal:HUE88_07765"/>
<dbReference type="InterPro" id="IPR036097">
    <property type="entry name" value="HisK_dim/P_sf"/>
</dbReference>
<dbReference type="Pfam" id="PF02518">
    <property type="entry name" value="HATPase_c"/>
    <property type="match status" value="1"/>
</dbReference>
<feature type="domain" description="CHASE" evidence="16">
    <location>
        <begin position="120"/>
        <end position="221"/>
    </location>
</feature>
<dbReference type="PROSITE" id="PS50112">
    <property type="entry name" value="PAS"/>
    <property type="match status" value="1"/>
</dbReference>
<dbReference type="InterPro" id="IPR036890">
    <property type="entry name" value="HATPase_C_sf"/>
</dbReference>
<comment type="catalytic activity">
    <reaction evidence="1">
        <text>ATP + protein L-histidine = ADP + protein N-phospho-L-histidine.</text>
        <dbReference type="EC" id="2.7.13.3"/>
    </reaction>
</comment>
<dbReference type="PROSITE" id="PS50839">
    <property type="entry name" value="CHASE"/>
    <property type="match status" value="1"/>
</dbReference>
<dbReference type="InterPro" id="IPR005467">
    <property type="entry name" value="His_kinase_dom"/>
</dbReference>
<dbReference type="SUPFAM" id="SSF55785">
    <property type="entry name" value="PYP-like sensor domain (PAS domain)"/>
    <property type="match status" value="1"/>
</dbReference>
<dbReference type="EC" id="2.7.13.3" evidence="3"/>
<accession>A0A7S7LT37</accession>
<evidence type="ECO:0000259" key="14">
    <source>
        <dbReference type="PROSITE" id="PS50109"/>
    </source>
</evidence>
<evidence type="ECO:0000256" key="10">
    <source>
        <dbReference type="ARBA" id="ARBA00022989"/>
    </source>
</evidence>
<dbReference type="PRINTS" id="PR00344">
    <property type="entry name" value="BCTRLSENSOR"/>
</dbReference>
<dbReference type="AlphaFoldDB" id="A0A7S7LT37"/>
<dbReference type="GO" id="GO:0006355">
    <property type="term" value="P:regulation of DNA-templated transcription"/>
    <property type="evidence" value="ECO:0007669"/>
    <property type="project" value="InterPro"/>
</dbReference>
<keyword evidence="4" id="KW-0597">Phosphoprotein</keyword>
<keyword evidence="9" id="KW-0067">ATP-binding</keyword>
<evidence type="ECO:0000256" key="12">
    <source>
        <dbReference type="ARBA" id="ARBA00023136"/>
    </source>
</evidence>
<evidence type="ECO:0000256" key="3">
    <source>
        <dbReference type="ARBA" id="ARBA00012438"/>
    </source>
</evidence>
<keyword evidence="10 13" id="KW-1133">Transmembrane helix</keyword>
<dbReference type="SMART" id="SM00091">
    <property type="entry name" value="PAS"/>
    <property type="match status" value="1"/>
</dbReference>
<dbReference type="PANTHER" id="PTHR43065">
    <property type="entry name" value="SENSOR HISTIDINE KINASE"/>
    <property type="match status" value="1"/>
</dbReference>
<dbReference type="Gene3D" id="3.30.450.350">
    <property type="entry name" value="CHASE domain"/>
    <property type="match status" value="1"/>
</dbReference>
<dbReference type="SUPFAM" id="SSF55874">
    <property type="entry name" value="ATPase domain of HSP90 chaperone/DNA topoisomerase II/histidine kinase"/>
    <property type="match status" value="1"/>
</dbReference>
<dbReference type="SMART" id="SM00387">
    <property type="entry name" value="HATPase_c"/>
    <property type="match status" value="1"/>
</dbReference>
<keyword evidence="7" id="KW-0547">Nucleotide-binding</keyword>